<dbReference type="OrthoDB" id="422574at2759"/>
<dbReference type="AlphaFoldDB" id="A0A6A6WZ17"/>
<dbReference type="InterPro" id="IPR036249">
    <property type="entry name" value="Thioredoxin-like_sf"/>
</dbReference>
<keyword evidence="4" id="KW-1185">Reference proteome</keyword>
<accession>A0A6A6WZ17</accession>
<reference evidence="3" key="1">
    <citation type="journal article" date="2020" name="Stud. Mycol.">
        <title>101 Dothideomycetes genomes: a test case for predicting lifestyles and emergence of pathogens.</title>
        <authorList>
            <person name="Haridas S."/>
            <person name="Albert R."/>
            <person name="Binder M."/>
            <person name="Bloem J."/>
            <person name="Labutti K."/>
            <person name="Salamov A."/>
            <person name="Andreopoulos B."/>
            <person name="Baker S."/>
            <person name="Barry K."/>
            <person name="Bills G."/>
            <person name="Bluhm B."/>
            <person name="Cannon C."/>
            <person name="Castanera R."/>
            <person name="Culley D."/>
            <person name="Daum C."/>
            <person name="Ezra D."/>
            <person name="Gonzalez J."/>
            <person name="Henrissat B."/>
            <person name="Kuo A."/>
            <person name="Liang C."/>
            <person name="Lipzen A."/>
            <person name="Lutzoni F."/>
            <person name="Magnuson J."/>
            <person name="Mondo S."/>
            <person name="Nolan M."/>
            <person name="Ohm R."/>
            <person name="Pangilinan J."/>
            <person name="Park H.-J."/>
            <person name="Ramirez L."/>
            <person name="Alfaro M."/>
            <person name="Sun H."/>
            <person name="Tritt A."/>
            <person name="Yoshinaga Y."/>
            <person name="Zwiers L.-H."/>
            <person name="Turgeon B."/>
            <person name="Goodwin S."/>
            <person name="Spatafora J."/>
            <person name="Crous P."/>
            <person name="Grigoriev I."/>
        </authorList>
    </citation>
    <scope>NUCLEOTIDE SEQUENCE</scope>
    <source>
        <strain evidence="3">CBS 109.77</strain>
    </source>
</reference>
<dbReference type="SUPFAM" id="SSF52833">
    <property type="entry name" value="Thioredoxin-like"/>
    <property type="match status" value="1"/>
</dbReference>
<dbReference type="PANTHER" id="PTHR44051:SF2">
    <property type="entry name" value="HYPOTHETICAL GLUTATHIONE S-TRANSFERASE LIKE PROTEIN"/>
    <property type="match status" value="1"/>
</dbReference>
<evidence type="ECO:0000313" key="4">
    <source>
        <dbReference type="Proteomes" id="UP000799757"/>
    </source>
</evidence>
<dbReference type="PROSITE" id="PS50404">
    <property type="entry name" value="GST_NTER"/>
    <property type="match status" value="1"/>
</dbReference>
<dbReference type="InterPro" id="IPR004045">
    <property type="entry name" value="Glutathione_S-Trfase_N"/>
</dbReference>
<dbReference type="Proteomes" id="UP000799757">
    <property type="component" value="Unassembled WGS sequence"/>
</dbReference>
<feature type="domain" description="GST N-terminal" evidence="2">
    <location>
        <begin position="1"/>
        <end position="84"/>
    </location>
</feature>
<evidence type="ECO:0000259" key="2">
    <source>
        <dbReference type="PROSITE" id="PS50404"/>
    </source>
</evidence>
<dbReference type="CDD" id="cd03056">
    <property type="entry name" value="GST_N_4"/>
    <property type="match status" value="1"/>
</dbReference>
<proteinExistence type="inferred from homology"/>
<dbReference type="Gene3D" id="3.40.30.10">
    <property type="entry name" value="Glutaredoxin"/>
    <property type="match status" value="1"/>
</dbReference>
<evidence type="ECO:0000313" key="3">
    <source>
        <dbReference type="EMBL" id="KAF2789174.1"/>
    </source>
</evidence>
<name>A0A6A6WZ17_9PLEO</name>
<comment type="similarity">
    <text evidence="1">Belongs to the GST superfamily.</text>
</comment>
<dbReference type="Pfam" id="PF02798">
    <property type="entry name" value="GST_N"/>
    <property type="match status" value="1"/>
</dbReference>
<dbReference type="EMBL" id="MU002157">
    <property type="protein sequence ID" value="KAF2789174.1"/>
    <property type="molecule type" value="Genomic_DNA"/>
</dbReference>
<protein>
    <submittedName>
        <fullName evidence="3">Thioredoxin-like protein</fullName>
    </submittedName>
</protein>
<gene>
    <name evidence="3" type="ORF">K505DRAFT_328423</name>
</gene>
<evidence type="ECO:0000256" key="1">
    <source>
        <dbReference type="ARBA" id="ARBA00007409"/>
    </source>
</evidence>
<dbReference type="PANTHER" id="PTHR44051">
    <property type="entry name" value="GLUTATHIONE S-TRANSFERASE-RELATED"/>
    <property type="match status" value="1"/>
</dbReference>
<sequence>MHFYESNIPSGNAYKVQLLLAQLGIEYETTTLDITAASPETRTEAFLAINPNGRIPVLVLNDGIVLAESNAIIFFLAEGTKFLPDSKLG</sequence>
<organism evidence="3 4">
    <name type="scientific">Melanomma pulvis-pyrius CBS 109.77</name>
    <dbReference type="NCBI Taxonomy" id="1314802"/>
    <lineage>
        <taxon>Eukaryota</taxon>
        <taxon>Fungi</taxon>
        <taxon>Dikarya</taxon>
        <taxon>Ascomycota</taxon>
        <taxon>Pezizomycotina</taxon>
        <taxon>Dothideomycetes</taxon>
        <taxon>Pleosporomycetidae</taxon>
        <taxon>Pleosporales</taxon>
        <taxon>Melanommataceae</taxon>
        <taxon>Melanomma</taxon>
    </lineage>
</organism>